<gene>
    <name evidence="2" type="ORF">TCARB_1221</name>
</gene>
<dbReference type="EMBL" id="CP007493">
    <property type="protein sequence ID" value="AJB42269.1"/>
    <property type="molecule type" value="Genomic_DNA"/>
</dbReference>
<proteinExistence type="predicted"/>
<dbReference type="KEGG" id="tcb:TCARB_1221"/>
<evidence type="ECO:0000259" key="1">
    <source>
        <dbReference type="SMART" id="SM00746"/>
    </source>
</evidence>
<dbReference type="SMART" id="SM00746">
    <property type="entry name" value="TRASH"/>
    <property type="match status" value="1"/>
</dbReference>
<organism evidence="2 3">
    <name type="scientific">Thermofilum adornatum 1505</name>
    <dbReference type="NCBI Taxonomy" id="697581"/>
    <lineage>
        <taxon>Archaea</taxon>
        <taxon>Thermoproteota</taxon>
        <taxon>Thermoprotei</taxon>
        <taxon>Thermofilales</taxon>
        <taxon>Thermofilaceae</taxon>
        <taxon>Thermofilum</taxon>
    </lineage>
</organism>
<evidence type="ECO:0000313" key="3">
    <source>
        <dbReference type="Proteomes" id="UP000266720"/>
    </source>
</evidence>
<dbReference type="GO" id="GO:0016491">
    <property type="term" value="F:oxidoreductase activity"/>
    <property type="evidence" value="ECO:0007669"/>
    <property type="project" value="InterPro"/>
</dbReference>
<dbReference type="Gene3D" id="1.10.620.20">
    <property type="entry name" value="Ribonucleotide Reductase, subunit A"/>
    <property type="match status" value="1"/>
</dbReference>
<dbReference type="InterPro" id="IPR012348">
    <property type="entry name" value="RNR-like"/>
</dbReference>
<sequence length="48" mass="5649">MEVESEKTPYKSVYKGKIYYFCSPHCKKAFEKNPEYYLQHGPVGMPKS</sequence>
<dbReference type="AlphaFoldDB" id="A0A3G1A5V4"/>
<protein>
    <submittedName>
        <fullName evidence="2">YHS domain protein</fullName>
    </submittedName>
</protein>
<dbReference type="InterPro" id="IPR009078">
    <property type="entry name" value="Ferritin-like_SF"/>
</dbReference>
<feature type="domain" description="TRASH" evidence="1">
    <location>
        <begin position="1"/>
        <end position="34"/>
    </location>
</feature>
<reference evidence="3" key="1">
    <citation type="book" date="2010" name="EXTREMOPHILES" publisher="0:0-0">
        <title>Complete genome sequences of ten hyperthermophilic archaea reveal their metabolic capabilities and possible ecological roles.</title>
        <editorList>
            <person name="?"/>
        </editorList>
        <authorList>
            <person name="Ravin N.V."/>
            <person name="Mardanov A.V."/>
            <person name="Bonch-Osmolovskaya E.A."/>
            <person name="Skryabin K.G."/>
        </authorList>
    </citation>
    <scope>NUCLEOTIDE SEQUENCE [LARGE SCALE GENOMIC DNA]</scope>
    <source>
        <strain evidence="3">1505</strain>
    </source>
</reference>
<dbReference type="STRING" id="697581.TCARB_1221"/>
<accession>A0A3G1A5V4</accession>
<evidence type="ECO:0000313" key="2">
    <source>
        <dbReference type="EMBL" id="AJB42269.1"/>
    </source>
</evidence>
<dbReference type="InterPro" id="IPR011017">
    <property type="entry name" value="TRASH_dom"/>
</dbReference>
<dbReference type="SUPFAM" id="SSF47240">
    <property type="entry name" value="Ferritin-like"/>
    <property type="match status" value="1"/>
</dbReference>
<name>A0A3G1A5V4_9CREN</name>
<dbReference type="InterPro" id="IPR007029">
    <property type="entry name" value="YHS_dom"/>
</dbReference>
<dbReference type="Proteomes" id="UP000266720">
    <property type="component" value="Chromosome"/>
</dbReference>
<dbReference type="Pfam" id="PF04945">
    <property type="entry name" value="YHS"/>
    <property type="match status" value="1"/>
</dbReference>